<accession>A0A0F9LWS3</accession>
<dbReference type="AlphaFoldDB" id="A0A0F9LWS3"/>
<name>A0A0F9LWS3_9ZZZZ</name>
<comment type="caution">
    <text evidence="2">The sequence shown here is derived from an EMBL/GenBank/DDBJ whole genome shotgun (WGS) entry which is preliminary data.</text>
</comment>
<dbReference type="EMBL" id="LAZR01005476">
    <property type="protein sequence ID" value="KKM99614.1"/>
    <property type="molecule type" value="Genomic_DNA"/>
</dbReference>
<organism evidence="2">
    <name type="scientific">marine sediment metagenome</name>
    <dbReference type="NCBI Taxonomy" id="412755"/>
    <lineage>
        <taxon>unclassified sequences</taxon>
        <taxon>metagenomes</taxon>
        <taxon>ecological metagenomes</taxon>
    </lineage>
</organism>
<feature type="compositionally biased region" description="Polar residues" evidence="1">
    <location>
        <begin position="32"/>
        <end position="46"/>
    </location>
</feature>
<feature type="region of interest" description="Disordered" evidence="1">
    <location>
        <begin position="1"/>
        <end position="48"/>
    </location>
</feature>
<evidence type="ECO:0000313" key="2">
    <source>
        <dbReference type="EMBL" id="KKM99614.1"/>
    </source>
</evidence>
<gene>
    <name evidence="2" type="ORF">LCGC14_1146020</name>
</gene>
<reference evidence="2" key="1">
    <citation type="journal article" date="2015" name="Nature">
        <title>Complex archaea that bridge the gap between prokaryotes and eukaryotes.</title>
        <authorList>
            <person name="Spang A."/>
            <person name="Saw J.H."/>
            <person name="Jorgensen S.L."/>
            <person name="Zaremba-Niedzwiedzka K."/>
            <person name="Martijn J."/>
            <person name="Lind A.E."/>
            <person name="van Eijk R."/>
            <person name="Schleper C."/>
            <person name="Guy L."/>
            <person name="Ettema T.J."/>
        </authorList>
    </citation>
    <scope>NUCLEOTIDE SEQUENCE</scope>
</reference>
<feature type="non-terminal residue" evidence="2">
    <location>
        <position position="84"/>
    </location>
</feature>
<proteinExistence type="predicted"/>
<protein>
    <submittedName>
        <fullName evidence="2">Uncharacterized protein</fullName>
    </submittedName>
</protein>
<sequence>MQQASKVTHLKRSRPAKVPARRSSLPKPRLQEVQTAPVSTDRTTGASPDDAWGYGIDVWQRTILFWDTLRQRADNMLEHERAGL</sequence>
<evidence type="ECO:0000256" key="1">
    <source>
        <dbReference type="SAM" id="MobiDB-lite"/>
    </source>
</evidence>